<keyword evidence="1" id="KW-0812">Transmembrane</keyword>
<proteinExistence type="predicted"/>
<evidence type="ECO:0000313" key="3">
    <source>
        <dbReference type="Proteomes" id="UP000092971"/>
    </source>
</evidence>
<feature type="transmembrane region" description="Helical" evidence="1">
    <location>
        <begin position="65"/>
        <end position="89"/>
    </location>
</feature>
<protein>
    <submittedName>
        <fullName evidence="2">Uncharacterized protein</fullName>
    </submittedName>
</protein>
<dbReference type="OrthoDB" id="6119503at2"/>
<keyword evidence="1" id="KW-1133">Transmembrane helix</keyword>
<organism evidence="2 3">
    <name type="scientific">Thermoclostridium stercorarium subsp. thermolacticum DSM 2910</name>
    <dbReference type="NCBI Taxonomy" id="1121336"/>
    <lineage>
        <taxon>Bacteria</taxon>
        <taxon>Bacillati</taxon>
        <taxon>Bacillota</taxon>
        <taxon>Clostridia</taxon>
        <taxon>Eubacteriales</taxon>
        <taxon>Oscillospiraceae</taxon>
        <taxon>Thermoclostridium</taxon>
    </lineage>
</organism>
<dbReference type="Proteomes" id="UP000092971">
    <property type="component" value="Chromosome"/>
</dbReference>
<evidence type="ECO:0000313" key="2">
    <source>
        <dbReference type="EMBL" id="ANW98391.1"/>
    </source>
</evidence>
<sequence>MYSNEPIKYIPERRKKPDIICRFLDAAVAVVWLLILSVLALVHFARPREENFFDRLFGVEVRKTMDYSLLNIAFCLLVFLFVFSLISLILNTRRLKRRTDYIRKSFIISLIASFAGIVIYAVHYAM</sequence>
<reference evidence="2 3" key="1">
    <citation type="submission" date="2016-02" db="EMBL/GenBank/DDBJ databases">
        <title>Comparison of Clostridium stercorarium subspecies using comparative genomics and transcriptomics.</title>
        <authorList>
            <person name="Schellenberg J."/>
            <person name="Thallinger G."/>
            <person name="Levin D.B."/>
            <person name="Zhang X."/>
            <person name="Alvare G."/>
            <person name="Fristensky B."/>
            <person name="Sparling R."/>
        </authorList>
    </citation>
    <scope>NUCLEOTIDE SEQUENCE [LARGE SCALE GENOMIC DNA]</scope>
    <source>
        <strain evidence="2 3">DSM 2910</strain>
    </source>
</reference>
<keyword evidence="1" id="KW-0472">Membrane</keyword>
<dbReference type="AlphaFoldDB" id="A0A1B1YC95"/>
<dbReference type="EMBL" id="CP014672">
    <property type="protein sequence ID" value="ANW98391.1"/>
    <property type="molecule type" value="Genomic_DNA"/>
</dbReference>
<feature type="transmembrane region" description="Helical" evidence="1">
    <location>
        <begin position="23"/>
        <end position="45"/>
    </location>
</feature>
<evidence type="ECO:0000256" key="1">
    <source>
        <dbReference type="SAM" id="Phobius"/>
    </source>
</evidence>
<name>A0A1B1YC95_THEST</name>
<gene>
    <name evidence="2" type="ORF">CSTERTH_04705</name>
</gene>
<dbReference type="RefSeq" id="WP_015358679.1">
    <property type="nucleotide sequence ID" value="NZ_CP014672.1"/>
</dbReference>
<feature type="transmembrane region" description="Helical" evidence="1">
    <location>
        <begin position="101"/>
        <end position="122"/>
    </location>
</feature>
<accession>A0A1B1YC95</accession>